<evidence type="ECO:0000256" key="7">
    <source>
        <dbReference type="ARBA" id="ARBA00022840"/>
    </source>
</evidence>
<dbReference type="InterPro" id="IPR011009">
    <property type="entry name" value="Kinase-like_dom_sf"/>
</dbReference>
<evidence type="ECO:0000256" key="3">
    <source>
        <dbReference type="ARBA" id="ARBA00022553"/>
    </source>
</evidence>
<dbReference type="PROSITE" id="PS50011">
    <property type="entry name" value="PROTEIN_KINASE_DOM"/>
    <property type="match status" value="1"/>
</dbReference>
<dbReference type="Proteomes" id="UP001470230">
    <property type="component" value="Unassembled WGS sequence"/>
</dbReference>
<evidence type="ECO:0000256" key="8">
    <source>
        <dbReference type="PROSITE-ProRule" id="PRU10141"/>
    </source>
</evidence>
<evidence type="ECO:0000313" key="12">
    <source>
        <dbReference type="Proteomes" id="UP001470230"/>
    </source>
</evidence>
<name>A0ABR2H8P1_9EUKA</name>
<dbReference type="PROSITE" id="PS00107">
    <property type="entry name" value="PROTEIN_KINASE_ATP"/>
    <property type="match status" value="1"/>
</dbReference>
<dbReference type="PANTHER" id="PTHR24351">
    <property type="entry name" value="RIBOSOMAL PROTEIN S6 KINASE"/>
    <property type="match status" value="1"/>
</dbReference>
<dbReference type="Gene3D" id="2.30.29.30">
    <property type="entry name" value="Pleckstrin-homology domain (PH domain)/Phosphotyrosine-binding domain (PTB)"/>
    <property type="match status" value="1"/>
</dbReference>
<dbReference type="PROSITE" id="PS50003">
    <property type="entry name" value="PH_DOMAIN"/>
    <property type="match status" value="1"/>
</dbReference>
<dbReference type="SUPFAM" id="SSF56112">
    <property type="entry name" value="Protein kinase-like (PK-like)"/>
    <property type="match status" value="1"/>
</dbReference>
<protein>
    <recommendedName>
        <fullName evidence="13">Non-specific serine/threonine protein kinase</fullName>
    </recommendedName>
</protein>
<dbReference type="Gene3D" id="3.30.200.20">
    <property type="entry name" value="Phosphorylase Kinase, domain 1"/>
    <property type="match status" value="2"/>
</dbReference>
<keyword evidence="6" id="KW-0418">Kinase</keyword>
<keyword evidence="7 8" id="KW-0067">ATP-binding</keyword>
<dbReference type="PROSITE" id="PS00108">
    <property type="entry name" value="PROTEIN_KINASE_ST"/>
    <property type="match status" value="1"/>
</dbReference>
<dbReference type="Pfam" id="PF00069">
    <property type="entry name" value="Pkinase"/>
    <property type="match status" value="1"/>
</dbReference>
<feature type="domain" description="PH" evidence="9">
    <location>
        <begin position="11"/>
        <end position="114"/>
    </location>
</feature>
<keyword evidence="2" id="KW-0723">Serine/threonine-protein kinase</keyword>
<evidence type="ECO:0000259" key="10">
    <source>
        <dbReference type="PROSITE" id="PS50011"/>
    </source>
</evidence>
<dbReference type="InterPro" id="IPR011993">
    <property type="entry name" value="PH-like_dom_sf"/>
</dbReference>
<evidence type="ECO:0000256" key="4">
    <source>
        <dbReference type="ARBA" id="ARBA00022679"/>
    </source>
</evidence>
<proteinExistence type="inferred from homology"/>
<gene>
    <name evidence="11" type="ORF">M9Y10_025437</name>
</gene>
<dbReference type="EMBL" id="JAPFFF010000037">
    <property type="protein sequence ID" value="KAK8842579.1"/>
    <property type="molecule type" value="Genomic_DNA"/>
</dbReference>
<reference evidence="11 12" key="1">
    <citation type="submission" date="2024-04" db="EMBL/GenBank/DDBJ databases">
        <title>Tritrichomonas musculus Genome.</title>
        <authorList>
            <person name="Alves-Ferreira E."/>
            <person name="Grigg M."/>
            <person name="Lorenzi H."/>
            <person name="Galac M."/>
        </authorList>
    </citation>
    <scope>NUCLEOTIDE SEQUENCE [LARGE SCALE GENOMIC DNA]</scope>
    <source>
        <strain evidence="11 12">EAF2021</strain>
    </source>
</reference>
<evidence type="ECO:0000256" key="5">
    <source>
        <dbReference type="ARBA" id="ARBA00022741"/>
    </source>
</evidence>
<dbReference type="InterPro" id="IPR008271">
    <property type="entry name" value="Ser/Thr_kinase_AS"/>
</dbReference>
<keyword evidence="5 8" id="KW-0547">Nucleotide-binding</keyword>
<dbReference type="Pfam" id="PF00169">
    <property type="entry name" value="PH"/>
    <property type="match status" value="1"/>
</dbReference>
<evidence type="ECO:0000256" key="1">
    <source>
        <dbReference type="ARBA" id="ARBA00006935"/>
    </source>
</evidence>
<sequence length="540" mass="62094">MNNSLDPVDCGLYFKGVLYKQSTIFKMWQKCFCELQQTELYIRKSEDADILDYRVPIASNTHIELIENPNFFTLFVSNENNNPSQQKQKNQFLFKSSNEEDIFKWYIALKSASLNINSPYSLDSFNIISVIGRGYFGKVMLVQNKETKKYYALKSIHKARLIRTRQLGTAITELNVLKRSESCPFIVELKFAFQTATKFYLGLEFVPGGDILNAFSDLNNNQSVNSIDIDQVEDSSSISYIQSEDTNSSIEIKNNSTQNSFHRYCLEDSNIRLYIAEIAIALDFLHKNKIIYRDLKPENILIGADGHIKLTDFGSAKDFMLLPNRNITTSTTFCGTPEYIAPEMIKKEKYSYEIDWWALGIFTYEMYFDKTPFVGNTPRDIYKNILEKDLKFPKNANTAIIDFIKLLLEKDPKNRANFQKLKKHPFWENLNLAKVYKKQIPSKFVPVFDGGYNLKYFDSVFTNEIPLDSSAQPVIGITSFIPGFDFCQKVVEESSDYSSDSKVNQNENNAAEITNENIKLMDETDNCIESLPPPSSFDDC</sequence>
<keyword evidence="12" id="KW-1185">Reference proteome</keyword>
<evidence type="ECO:0000256" key="2">
    <source>
        <dbReference type="ARBA" id="ARBA00022527"/>
    </source>
</evidence>
<evidence type="ECO:0000313" key="11">
    <source>
        <dbReference type="EMBL" id="KAK8842579.1"/>
    </source>
</evidence>
<dbReference type="InterPro" id="IPR017441">
    <property type="entry name" value="Protein_kinase_ATP_BS"/>
</dbReference>
<dbReference type="Gene3D" id="1.10.510.10">
    <property type="entry name" value="Transferase(Phosphotransferase) domain 1"/>
    <property type="match status" value="1"/>
</dbReference>
<dbReference type="SUPFAM" id="SSF50729">
    <property type="entry name" value="PH domain-like"/>
    <property type="match status" value="1"/>
</dbReference>
<evidence type="ECO:0000259" key="9">
    <source>
        <dbReference type="PROSITE" id="PS50003"/>
    </source>
</evidence>
<dbReference type="InterPro" id="IPR045270">
    <property type="entry name" value="STKc_AGC"/>
</dbReference>
<keyword evidence="4" id="KW-0808">Transferase</keyword>
<comment type="caution">
    <text evidence="11">The sequence shown here is derived from an EMBL/GenBank/DDBJ whole genome shotgun (WGS) entry which is preliminary data.</text>
</comment>
<dbReference type="SMART" id="SM00233">
    <property type="entry name" value="PH"/>
    <property type="match status" value="1"/>
</dbReference>
<keyword evidence="3" id="KW-0597">Phosphoprotein</keyword>
<feature type="domain" description="Protein kinase" evidence="10">
    <location>
        <begin position="125"/>
        <end position="427"/>
    </location>
</feature>
<comment type="similarity">
    <text evidence="1">Belongs to the protein kinase superfamily. AGC Ser/Thr protein kinase family. RAC subfamily.</text>
</comment>
<evidence type="ECO:0000256" key="6">
    <source>
        <dbReference type="ARBA" id="ARBA00022777"/>
    </source>
</evidence>
<feature type="binding site" evidence="8">
    <location>
        <position position="154"/>
    </location>
    <ligand>
        <name>ATP</name>
        <dbReference type="ChEBI" id="CHEBI:30616"/>
    </ligand>
</feature>
<dbReference type="InterPro" id="IPR000719">
    <property type="entry name" value="Prot_kinase_dom"/>
</dbReference>
<dbReference type="CDD" id="cd05123">
    <property type="entry name" value="STKc_AGC"/>
    <property type="match status" value="1"/>
</dbReference>
<organism evidence="11 12">
    <name type="scientific">Tritrichomonas musculus</name>
    <dbReference type="NCBI Taxonomy" id="1915356"/>
    <lineage>
        <taxon>Eukaryota</taxon>
        <taxon>Metamonada</taxon>
        <taxon>Parabasalia</taxon>
        <taxon>Tritrichomonadida</taxon>
        <taxon>Tritrichomonadidae</taxon>
        <taxon>Tritrichomonas</taxon>
    </lineage>
</organism>
<dbReference type="CDD" id="cd00821">
    <property type="entry name" value="PH"/>
    <property type="match status" value="1"/>
</dbReference>
<dbReference type="InterPro" id="IPR001849">
    <property type="entry name" value="PH_domain"/>
</dbReference>
<accession>A0ABR2H8P1</accession>
<evidence type="ECO:0008006" key="13">
    <source>
        <dbReference type="Google" id="ProtNLM"/>
    </source>
</evidence>
<dbReference type="SMART" id="SM00220">
    <property type="entry name" value="S_TKc"/>
    <property type="match status" value="1"/>
</dbReference>